<evidence type="ECO:0000313" key="1">
    <source>
        <dbReference type="EMBL" id="MBD0383868.1"/>
    </source>
</evidence>
<protein>
    <submittedName>
        <fullName evidence="1">Uncharacterized protein</fullName>
    </submittedName>
</protein>
<sequence length="61" mass="7096">MKYSEYDKSFIEVLFQIEKQLNLPKMKGLSDLDTLETNIPQLLHEWSQGVIGLFVQILIEA</sequence>
<organism evidence="1 2">
    <name type="scientific">Paenibacillus sedimenti</name>
    <dbReference type="NCBI Taxonomy" id="2770274"/>
    <lineage>
        <taxon>Bacteria</taxon>
        <taxon>Bacillati</taxon>
        <taxon>Bacillota</taxon>
        <taxon>Bacilli</taxon>
        <taxon>Bacillales</taxon>
        <taxon>Paenibacillaceae</taxon>
        <taxon>Paenibacillus</taxon>
    </lineage>
</organism>
<name>A0A926KV40_9BACL</name>
<reference evidence="1" key="1">
    <citation type="submission" date="2020-09" db="EMBL/GenBank/DDBJ databases">
        <title>Draft Genome Sequence of Paenibacillus sp. WST5.</title>
        <authorList>
            <person name="Bao Z."/>
        </authorList>
    </citation>
    <scope>NUCLEOTIDE SEQUENCE</scope>
    <source>
        <strain evidence="1">WST5</strain>
    </source>
</reference>
<dbReference type="RefSeq" id="WP_188177641.1">
    <property type="nucleotide sequence ID" value="NZ_JACVVD010000013.1"/>
</dbReference>
<dbReference type="Proteomes" id="UP000650466">
    <property type="component" value="Unassembled WGS sequence"/>
</dbReference>
<dbReference type="EMBL" id="JACVVD010000013">
    <property type="protein sequence ID" value="MBD0383868.1"/>
    <property type="molecule type" value="Genomic_DNA"/>
</dbReference>
<comment type="caution">
    <text evidence="1">The sequence shown here is derived from an EMBL/GenBank/DDBJ whole genome shotgun (WGS) entry which is preliminary data.</text>
</comment>
<accession>A0A926KV40</accession>
<keyword evidence="2" id="KW-1185">Reference proteome</keyword>
<proteinExistence type="predicted"/>
<evidence type="ECO:0000313" key="2">
    <source>
        <dbReference type="Proteomes" id="UP000650466"/>
    </source>
</evidence>
<dbReference type="AlphaFoldDB" id="A0A926KV40"/>
<gene>
    <name evidence="1" type="ORF">ICC18_27720</name>
</gene>